<evidence type="ECO:0000256" key="5">
    <source>
        <dbReference type="ARBA" id="ARBA00022989"/>
    </source>
</evidence>
<proteinExistence type="inferred from homology"/>
<evidence type="ECO:0000256" key="3">
    <source>
        <dbReference type="ARBA" id="ARBA00022475"/>
    </source>
</evidence>
<evidence type="ECO:0000256" key="6">
    <source>
        <dbReference type="ARBA" id="ARBA00023065"/>
    </source>
</evidence>
<reference evidence="10" key="1">
    <citation type="submission" date="2022-04" db="EMBL/GenBank/DDBJ databases">
        <title>Hymenobacter sp. isolated from the air.</title>
        <authorList>
            <person name="Won M."/>
            <person name="Lee C.-M."/>
            <person name="Woen H.-Y."/>
            <person name="Kwon S.-W."/>
        </authorList>
    </citation>
    <scope>NUCLEOTIDE SEQUENCE</scope>
    <source>
        <strain evidence="10">5420S-77</strain>
        <plasmid evidence="10">unnamed4</plasmid>
    </source>
</reference>
<keyword evidence="10" id="KW-0614">Plasmid</keyword>
<keyword evidence="11" id="KW-1185">Reference proteome</keyword>
<geneLocation type="plasmid" evidence="10 11">
    <name>unnamed4</name>
</geneLocation>
<evidence type="ECO:0000256" key="8">
    <source>
        <dbReference type="ARBA" id="ARBA00034708"/>
    </source>
</evidence>
<evidence type="ECO:0000256" key="9">
    <source>
        <dbReference type="SAM" id="Phobius"/>
    </source>
</evidence>
<keyword evidence="4 9" id="KW-0812">Transmembrane</keyword>
<evidence type="ECO:0000256" key="7">
    <source>
        <dbReference type="ARBA" id="ARBA00023136"/>
    </source>
</evidence>
<evidence type="ECO:0000256" key="1">
    <source>
        <dbReference type="ARBA" id="ARBA00004651"/>
    </source>
</evidence>
<feature type="transmembrane region" description="Helical" evidence="9">
    <location>
        <begin position="167"/>
        <end position="187"/>
    </location>
</feature>
<dbReference type="Proteomes" id="UP000830401">
    <property type="component" value="Plasmid unnamed4"/>
</dbReference>
<dbReference type="Pfam" id="PF25539">
    <property type="entry name" value="Bestrophin_2"/>
    <property type="match status" value="1"/>
</dbReference>
<protein>
    <submittedName>
        <fullName evidence="10">Uncharacterized protein</fullName>
    </submittedName>
</protein>
<accession>A0ABY4GEU5</accession>
<dbReference type="InterPro" id="IPR044669">
    <property type="entry name" value="YneE/VCCN1/2-like"/>
</dbReference>
<evidence type="ECO:0000256" key="4">
    <source>
        <dbReference type="ARBA" id="ARBA00022692"/>
    </source>
</evidence>
<organism evidence="10 11">
    <name type="scientific">Hymenobacter volaticus</name>
    <dbReference type="NCBI Taxonomy" id="2932254"/>
    <lineage>
        <taxon>Bacteria</taxon>
        <taxon>Pseudomonadati</taxon>
        <taxon>Bacteroidota</taxon>
        <taxon>Cytophagia</taxon>
        <taxon>Cytophagales</taxon>
        <taxon>Hymenobacteraceae</taxon>
        <taxon>Hymenobacter</taxon>
    </lineage>
</organism>
<keyword evidence="7 9" id="KW-0472">Membrane</keyword>
<dbReference type="RefSeq" id="WP_245127091.1">
    <property type="nucleotide sequence ID" value="NZ_CP095065.1"/>
</dbReference>
<keyword evidence="6" id="KW-0406">Ion transport</keyword>
<sequence>MAETHQALIYRHIAWLYQLRRQLLEPTAWEHVSQPGLYGQDAQQKRQTIGLGLFGEDLTQEQLHRYLAPAEREALPAYHNAAAQLLDQQSQQVARLRKAGCVGDVEHMALQGILNEFYEHQGKAERIKKTPFPRQFASVGFMMVCIFIAMLPFGLFAEFSKLGDHGLWVAIPLVVLISWVYVVMELVGDYSENPFEGLSNDVPMLALSRSIEIDLLQQLGKTDLPAPIQPVAHVLL</sequence>
<comment type="similarity">
    <text evidence="8">Belongs to the anion channel-forming bestrophin (TC 1.A.46) family.</text>
</comment>
<gene>
    <name evidence="10" type="ORF">MUN86_26970</name>
</gene>
<evidence type="ECO:0000313" key="10">
    <source>
        <dbReference type="EMBL" id="UOQ69341.1"/>
    </source>
</evidence>
<name>A0ABY4GEU5_9BACT</name>
<dbReference type="PANTHER" id="PTHR33281:SF19">
    <property type="entry name" value="VOLTAGE-DEPENDENT ANION CHANNEL-FORMING PROTEIN YNEE"/>
    <property type="match status" value="1"/>
</dbReference>
<evidence type="ECO:0000313" key="11">
    <source>
        <dbReference type="Proteomes" id="UP000830401"/>
    </source>
</evidence>
<dbReference type="PANTHER" id="PTHR33281">
    <property type="entry name" value="UPF0187 PROTEIN YNEE"/>
    <property type="match status" value="1"/>
</dbReference>
<keyword evidence="5 9" id="KW-1133">Transmembrane helix</keyword>
<comment type="subcellular location">
    <subcellularLocation>
        <location evidence="1">Cell membrane</location>
        <topology evidence="1">Multi-pass membrane protein</topology>
    </subcellularLocation>
</comment>
<keyword evidence="2" id="KW-0813">Transport</keyword>
<evidence type="ECO:0000256" key="2">
    <source>
        <dbReference type="ARBA" id="ARBA00022448"/>
    </source>
</evidence>
<keyword evidence="3" id="KW-1003">Cell membrane</keyword>
<dbReference type="EMBL" id="CP095065">
    <property type="protein sequence ID" value="UOQ69341.1"/>
    <property type="molecule type" value="Genomic_DNA"/>
</dbReference>
<feature type="transmembrane region" description="Helical" evidence="9">
    <location>
        <begin position="136"/>
        <end position="155"/>
    </location>
</feature>